<evidence type="ECO:0000313" key="1">
    <source>
        <dbReference type="EMBL" id="GLV61108.1"/>
    </source>
</evidence>
<proteinExistence type="predicted"/>
<comment type="caution">
    <text evidence="1">The sequence shown here is derived from an EMBL/GenBank/DDBJ whole genome shotgun (WGS) entry which is preliminary data.</text>
</comment>
<reference evidence="1 2" key="1">
    <citation type="submission" date="2023-02" db="EMBL/GenBank/DDBJ databases">
        <title>Dictyobacter halimunensis sp. nov., a new member of the class Ktedonobacteria from forest soil in a geothermal area.</title>
        <authorList>
            <person name="Rachmania M.K."/>
            <person name="Ningsih F."/>
            <person name="Sakai Y."/>
            <person name="Yabe S."/>
            <person name="Yokota A."/>
            <person name="Sjamsuridzal W."/>
        </authorList>
    </citation>
    <scope>NUCLEOTIDE SEQUENCE [LARGE SCALE GENOMIC DNA]</scope>
    <source>
        <strain evidence="1 2">S3.2.2.5</strain>
    </source>
</reference>
<evidence type="ECO:0000313" key="2">
    <source>
        <dbReference type="Proteomes" id="UP001344906"/>
    </source>
</evidence>
<keyword evidence="2" id="KW-1185">Reference proteome</keyword>
<name>A0ABQ6G3J5_9CHLR</name>
<accession>A0ABQ6G3J5</accession>
<dbReference type="Proteomes" id="UP001344906">
    <property type="component" value="Unassembled WGS sequence"/>
</dbReference>
<organism evidence="1 2">
    <name type="scientific">Dictyobacter halimunensis</name>
    <dbReference type="NCBI Taxonomy" id="3026934"/>
    <lineage>
        <taxon>Bacteria</taxon>
        <taxon>Bacillati</taxon>
        <taxon>Chloroflexota</taxon>
        <taxon>Ktedonobacteria</taxon>
        <taxon>Ktedonobacterales</taxon>
        <taxon>Dictyobacteraceae</taxon>
        <taxon>Dictyobacter</taxon>
    </lineage>
</organism>
<gene>
    <name evidence="1" type="ORF">KDH_79250</name>
</gene>
<protein>
    <submittedName>
        <fullName evidence="1">Uncharacterized protein</fullName>
    </submittedName>
</protein>
<sequence length="100" mass="11207">MSISDKIFIILPQGTAISKETLSSNGGLYRLEQVVIVQTVGRGGINFDDLAVQRHRRETTLHKTLLVFFQPFYIWMPAVPTLRTYACHEALNEDGAICLA</sequence>
<dbReference type="EMBL" id="BSRI01000002">
    <property type="protein sequence ID" value="GLV61108.1"/>
    <property type="molecule type" value="Genomic_DNA"/>
</dbReference>